<evidence type="ECO:0000313" key="3">
    <source>
        <dbReference type="Proteomes" id="UP000613740"/>
    </source>
</evidence>
<dbReference type="PANTHER" id="PTHR12203:SF107">
    <property type="entry name" value="GLYCOSYL TRANSFERASE CAP10 DOMAIN-CONTAINING PROTEIN"/>
    <property type="match status" value="1"/>
</dbReference>
<comment type="caution">
    <text evidence="2">The sequence shown here is derived from an EMBL/GenBank/DDBJ whole genome shotgun (WGS) entry which is preliminary data.</text>
</comment>
<keyword evidence="3" id="KW-1185">Reference proteome</keyword>
<evidence type="ECO:0000313" key="2">
    <source>
        <dbReference type="EMBL" id="KAG2437017.1"/>
    </source>
</evidence>
<feature type="domain" description="Glycosyl transferase CAP10" evidence="1">
    <location>
        <begin position="8"/>
        <end position="244"/>
    </location>
</feature>
<evidence type="ECO:0000259" key="1">
    <source>
        <dbReference type="SMART" id="SM00672"/>
    </source>
</evidence>
<dbReference type="AlphaFoldDB" id="A0A835T138"/>
<name>A0A835T138_9CHLO</name>
<sequence length="291" mass="33671">MARLGRKNFPDVEFGINPWDGPRSDAWFNYCQLRGVTPSNWLWPDYSTMGWPEIGAAPYQVLHQRIEEIAREMPFSTRPNKMFWRGGGGPHAREVLITKFSDRNDIADIKKIPPFGGLWNALQRDPDFNISTLISKMEDFCKHKYIIYTEGNVYSFRLTTHFICGNVIIAHPMRFDGMASLMMEENKNWIIADPEWNDLESIYRRLEANPAEAEAIANNNAATREILTEEGFDCYILESLKCYKDVMPGPLVRPPGRSWRYTPLEFYIMSKMKGPGNFNSYVLSNMHQHQG</sequence>
<dbReference type="Proteomes" id="UP000613740">
    <property type="component" value="Unassembled WGS sequence"/>
</dbReference>
<gene>
    <name evidence="2" type="ORF">HYH02_011448</name>
</gene>
<organism evidence="2 3">
    <name type="scientific">Chlamydomonas schloesseri</name>
    <dbReference type="NCBI Taxonomy" id="2026947"/>
    <lineage>
        <taxon>Eukaryota</taxon>
        <taxon>Viridiplantae</taxon>
        <taxon>Chlorophyta</taxon>
        <taxon>core chlorophytes</taxon>
        <taxon>Chlorophyceae</taxon>
        <taxon>CS clade</taxon>
        <taxon>Chlamydomonadales</taxon>
        <taxon>Chlamydomonadaceae</taxon>
        <taxon>Chlamydomonas</taxon>
    </lineage>
</organism>
<dbReference type="InterPro" id="IPR006598">
    <property type="entry name" value="CAP10"/>
</dbReference>
<accession>A0A835T138</accession>
<dbReference type="PANTHER" id="PTHR12203">
    <property type="entry name" value="KDEL LYS-ASP-GLU-LEU CONTAINING - RELATED"/>
    <property type="match status" value="1"/>
</dbReference>
<dbReference type="SMART" id="SM00672">
    <property type="entry name" value="CAP10"/>
    <property type="match status" value="1"/>
</dbReference>
<dbReference type="EMBL" id="JAEHOD010000048">
    <property type="protein sequence ID" value="KAG2437017.1"/>
    <property type="molecule type" value="Genomic_DNA"/>
</dbReference>
<reference evidence="2" key="1">
    <citation type="journal article" date="2020" name="bioRxiv">
        <title>Comparative genomics of Chlamydomonas.</title>
        <authorList>
            <person name="Craig R.J."/>
            <person name="Hasan A.R."/>
            <person name="Ness R.W."/>
            <person name="Keightley P.D."/>
        </authorList>
    </citation>
    <scope>NUCLEOTIDE SEQUENCE</scope>
    <source>
        <strain evidence="2">CCAP 11/173</strain>
    </source>
</reference>
<protein>
    <recommendedName>
        <fullName evidence="1">Glycosyl transferase CAP10 domain-containing protein</fullName>
    </recommendedName>
</protein>
<proteinExistence type="predicted"/>
<dbReference type="Pfam" id="PF05686">
    <property type="entry name" value="Glyco_transf_90"/>
    <property type="match status" value="1"/>
</dbReference>
<dbReference type="OrthoDB" id="512899at2759"/>
<dbReference type="InterPro" id="IPR051091">
    <property type="entry name" value="O-Glucosyltr/Glycosyltrsf_90"/>
</dbReference>